<feature type="compositionally biased region" description="Polar residues" evidence="1">
    <location>
        <begin position="245"/>
        <end position="275"/>
    </location>
</feature>
<evidence type="ECO:0008006" key="4">
    <source>
        <dbReference type="Google" id="ProtNLM"/>
    </source>
</evidence>
<protein>
    <recommendedName>
        <fullName evidence="4">Enamelin</fullName>
    </recommendedName>
</protein>
<dbReference type="Proteomes" id="UP001383192">
    <property type="component" value="Unassembled WGS sequence"/>
</dbReference>
<evidence type="ECO:0000256" key="1">
    <source>
        <dbReference type="SAM" id="MobiDB-lite"/>
    </source>
</evidence>
<reference evidence="2 3" key="1">
    <citation type="submission" date="2024-01" db="EMBL/GenBank/DDBJ databases">
        <title>A draft genome for a cacao thread blight-causing isolate of Paramarasmius palmivorus.</title>
        <authorList>
            <person name="Baruah I.K."/>
            <person name="Bukari Y."/>
            <person name="Amoako-Attah I."/>
            <person name="Meinhardt L.W."/>
            <person name="Bailey B.A."/>
            <person name="Cohen S.P."/>
        </authorList>
    </citation>
    <scope>NUCLEOTIDE SEQUENCE [LARGE SCALE GENOMIC DNA]</scope>
    <source>
        <strain evidence="2 3">GH-12</strain>
    </source>
</reference>
<keyword evidence="3" id="KW-1185">Reference proteome</keyword>
<proteinExistence type="predicted"/>
<feature type="region of interest" description="Disordered" evidence="1">
    <location>
        <begin position="1"/>
        <end position="175"/>
    </location>
</feature>
<gene>
    <name evidence="2" type="ORF">VNI00_008108</name>
</gene>
<dbReference type="EMBL" id="JAYKXP010000027">
    <property type="protein sequence ID" value="KAK7043942.1"/>
    <property type="molecule type" value="Genomic_DNA"/>
</dbReference>
<feature type="compositionally biased region" description="Polar residues" evidence="1">
    <location>
        <begin position="9"/>
        <end position="27"/>
    </location>
</feature>
<feature type="compositionally biased region" description="Acidic residues" evidence="1">
    <location>
        <begin position="99"/>
        <end position="109"/>
    </location>
</feature>
<feature type="compositionally biased region" description="Low complexity" evidence="1">
    <location>
        <begin position="28"/>
        <end position="50"/>
    </location>
</feature>
<name>A0AAW0CXG5_9AGAR</name>
<evidence type="ECO:0000313" key="3">
    <source>
        <dbReference type="Proteomes" id="UP001383192"/>
    </source>
</evidence>
<evidence type="ECO:0000313" key="2">
    <source>
        <dbReference type="EMBL" id="KAK7043942.1"/>
    </source>
</evidence>
<feature type="compositionally biased region" description="Polar residues" evidence="1">
    <location>
        <begin position="66"/>
        <end position="75"/>
    </location>
</feature>
<feature type="region of interest" description="Disordered" evidence="1">
    <location>
        <begin position="232"/>
        <end position="298"/>
    </location>
</feature>
<comment type="caution">
    <text evidence="2">The sequence shown here is derived from an EMBL/GenBank/DDBJ whole genome shotgun (WGS) entry which is preliminary data.</text>
</comment>
<dbReference type="AlphaFoldDB" id="A0AAW0CXG5"/>
<sequence>MALFENSHDINISGGQFNQVRGDQSNVNNYNTSNIYDSYNTSNTSNYNSFNRRKSNRSTNKDQRRYQAQQNNVHVRGNRSTHGHQQPQDQNHSNHWEPIDDWEDDDDDPDPHLHSSASAPPLRIEGGPNRNHHTRYPDDPVGITNDILASAQPQMSRRQTEPAFAPNPRQMPGYHSQYEPRYQEAYGMNTSPIPQRSQSTRPRGNTWQYHQEYDNDSGAQAYQSWQANATQYRHQPGQMNVRAPQPQNRAQTPSQPPFRSNNPFNSFINRAQDNASAPPDVIMEDVQGEGEVEGSTRR</sequence>
<organism evidence="2 3">
    <name type="scientific">Paramarasmius palmivorus</name>
    <dbReference type="NCBI Taxonomy" id="297713"/>
    <lineage>
        <taxon>Eukaryota</taxon>
        <taxon>Fungi</taxon>
        <taxon>Dikarya</taxon>
        <taxon>Basidiomycota</taxon>
        <taxon>Agaricomycotina</taxon>
        <taxon>Agaricomycetes</taxon>
        <taxon>Agaricomycetidae</taxon>
        <taxon>Agaricales</taxon>
        <taxon>Marasmiineae</taxon>
        <taxon>Marasmiaceae</taxon>
        <taxon>Paramarasmius</taxon>
    </lineage>
</organism>
<accession>A0AAW0CXG5</accession>
<feature type="compositionally biased region" description="Acidic residues" evidence="1">
    <location>
        <begin position="282"/>
        <end position="292"/>
    </location>
</feature>